<evidence type="ECO:0000313" key="1">
    <source>
        <dbReference type="EMBL" id="KAJ8675739.1"/>
    </source>
</evidence>
<keyword evidence="2" id="KW-1185">Reference proteome</keyword>
<accession>A0ACC2NZM0</accession>
<reference evidence="1" key="1">
    <citation type="submission" date="2023-04" db="EMBL/GenBank/DDBJ databases">
        <title>A chromosome-level genome assembly of the parasitoid wasp Eretmocerus hayati.</title>
        <authorList>
            <person name="Zhong Y."/>
            <person name="Liu S."/>
            <person name="Liu Y."/>
        </authorList>
    </citation>
    <scope>NUCLEOTIDE SEQUENCE</scope>
    <source>
        <strain evidence="1">ZJU_SS_LIU_2023</strain>
    </source>
</reference>
<name>A0ACC2NZM0_9HYME</name>
<sequence>MKRFFEWLKCCVSARADDESVKYQRHQQEYATDNSDAESVPLENAGSGDSCGGGGCGGGSGGGGGGDTRGANISSGVAVGACCGDCDRRLHALERDNERHKSATLTLHDAVAELQSKYLDICRWARGDVIYSPTYVPDDQQQIPVRAEIHESPSQSEPESESPPNDVCSPSTSDQGDSYNMNHQNRGYCHIFSHGVYDSKLGLDARPCAENERNTVSETFRKLGFKVKIHQDYTLDKIHKELTKLSRCDYKKDDCICFFVMTHGNTNGTLYAKDKCYFINIFEKAFDAMKTLKNKPKLLFVQSCRGERADPGIDSPRFSYTSSSSDEIDRTTCMNSTPTKADILIAHSTSEGYVSFRQWFIPALCENLDKYSEIWDLDEILTKTIDIVSTYESDSDISGLNKCKQAPTVIKTLRKKVYFKKKKLEE</sequence>
<comment type="caution">
    <text evidence="1">The sequence shown here is derived from an EMBL/GenBank/DDBJ whole genome shotgun (WGS) entry which is preliminary data.</text>
</comment>
<evidence type="ECO:0000313" key="2">
    <source>
        <dbReference type="Proteomes" id="UP001239111"/>
    </source>
</evidence>
<gene>
    <name evidence="1" type="ORF">QAD02_011525</name>
</gene>
<dbReference type="Proteomes" id="UP001239111">
    <property type="component" value="Chromosome 2"/>
</dbReference>
<organism evidence="1 2">
    <name type="scientific">Eretmocerus hayati</name>
    <dbReference type="NCBI Taxonomy" id="131215"/>
    <lineage>
        <taxon>Eukaryota</taxon>
        <taxon>Metazoa</taxon>
        <taxon>Ecdysozoa</taxon>
        <taxon>Arthropoda</taxon>
        <taxon>Hexapoda</taxon>
        <taxon>Insecta</taxon>
        <taxon>Pterygota</taxon>
        <taxon>Neoptera</taxon>
        <taxon>Endopterygota</taxon>
        <taxon>Hymenoptera</taxon>
        <taxon>Apocrita</taxon>
        <taxon>Proctotrupomorpha</taxon>
        <taxon>Chalcidoidea</taxon>
        <taxon>Aphelinidae</taxon>
        <taxon>Aphelininae</taxon>
        <taxon>Eretmocerus</taxon>
    </lineage>
</organism>
<protein>
    <submittedName>
        <fullName evidence="1">Uncharacterized protein</fullName>
    </submittedName>
</protein>
<proteinExistence type="predicted"/>
<dbReference type="EMBL" id="CM056742">
    <property type="protein sequence ID" value="KAJ8675739.1"/>
    <property type="molecule type" value="Genomic_DNA"/>
</dbReference>